<sequence>MCPTNSACTPPGPARLNAAEEAALRPLLREICTSAAWVGDIAAHRPYPDTDALLAASDAAVARMDAADLAEALAGHPPIGRPVPGDAVSAREQRGMSGADAGLKADMLRLNLAYQEKFGHVFLVCATGRSAEELRDAARTRLDNPPDREREVVREELRKINRIRLVRLVTEHQAEEVPATVSTHVLDTSTGRPAAGVDVELAVRTVRTVRTEAGTEPHDWVPLGTATTDADGRCAALPVPPPTATHARLRFAVAPHLEGTRKDGAFFPEVVVAFALAKGEHHHIPLLLSPFGYSVYRGS</sequence>
<dbReference type="RefSeq" id="WP_390314170.1">
    <property type="nucleotide sequence ID" value="NZ_JBHSPB010000002.1"/>
</dbReference>
<keyword evidence="4" id="KW-0659">Purine metabolism</keyword>
<dbReference type="PANTHER" id="PTHR43466:SF1">
    <property type="entry name" value="2-OXO-4-HYDROXY-4-CARBOXY-5-UREIDOIMIDAZOLINE DECARBOXYLASE-RELATED"/>
    <property type="match status" value="1"/>
</dbReference>
<dbReference type="PANTHER" id="PTHR43466">
    <property type="entry name" value="2-OXO-4-HYDROXY-4-CARBOXY-5-UREIDOIMIDAZOLINE DECARBOXYLASE-RELATED"/>
    <property type="match status" value="1"/>
</dbReference>
<dbReference type="CDD" id="cd05822">
    <property type="entry name" value="TLP_HIUase"/>
    <property type="match status" value="1"/>
</dbReference>
<protein>
    <submittedName>
        <fullName evidence="10">2-oxo-4-hydroxy-4-carboxy-5-ureidoimidazoline decarboxylase</fullName>
        <ecNumber evidence="10">4.1.1.97</ecNumber>
    </submittedName>
</protein>
<evidence type="ECO:0000256" key="7">
    <source>
        <dbReference type="ARBA" id="ARBA00023239"/>
    </source>
</evidence>
<dbReference type="InterPro" id="IPR023418">
    <property type="entry name" value="Thyroxine_BS"/>
</dbReference>
<feature type="domain" description="Transthyretin/hydroxyisourate hydrolase" evidence="8">
    <location>
        <begin position="181"/>
        <end position="298"/>
    </location>
</feature>
<dbReference type="InterPro" id="IPR036817">
    <property type="entry name" value="Transthyretin/HIU_hydrolase_sf"/>
</dbReference>
<evidence type="ECO:0000256" key="4">
    <source>
        <dbReference type="ARBA" id="ARBA00022631"/>
    </source>
</evidence>
<accession>A0ABW0YRJ2</accession>
<dbReference type="SUPFAM" id="SSF158694">
    <property type="entry name" value="UraD-Like"/>
    <property type="match status" value="1"/>
</dbReference>
<evidence type="ECO:0000313" key="10">
    <source>
        <dbReference type="EMBL" id="MFC5719165.1"/>
    </source>
</evidence>
<dbReference type="Proteomes" id="UP001596083">
    <property type="component" value="Unassembled WGS sequence"/>
</dbReference>
<dbReference type="PROSITE" id="PS00768">
    <property type="entry name" value="TRANSTHYRETIN_1"/>
    <property type="match status" value="1"/>
</dbReference>
<dbReference type="SUPFAM" id="SSF49472">
    <property type="entry name" value="Transthyretin (synonym: prealbumin)"/>
    <property type="match status" value="1"/>
</dbReference>
<evidence type="ECO:0000256" key="2">
    <source>
        <dbReference type="ARBA" id="ARBA00001163"/>
    </source>
</evidence>
<dbReference type="Gene3D" id="2.60.40.180">
    <property type="entry name" value="Transthyretin/hydroxyisourate hydrolase domain"/>
    <property type="match status" value="1"/>
</dbReference>
<evidence type="ECO:0000313" key="11">
    <source>
        <dbReference type="Proteomes" id="UP001596083"/>
    </source>
</evidence>
<dbReference type="PRINTS" id="PR00189">
    <property type="entry name" value="TRNSTHYRETIN"/>
</dbReference>
<comment type="catalytic activity">
    <reaction evidence="2">
        <text>5-hydroxy-2-oxo-4-ureido-2,5-dihydro-1H-imidazole-5-carboxylate + H(+) = (S)-allantoin + CO2</text>
        <dbReference type="Rhea" id="RHEA:26301"/>
        <dbReference type="ChEBI" id="CHEBI:15378"/>
        <dbReference type="ChEBI" id="CHEBI:15678"/>
        <dbReference type="ChEBI" id="CHEBI:16526"/>
        <dbReference type="ChEBI" id="CHEBI:58639"/>
        <dbReference type="EC" id="4.1.1.97"/>
    </reaction>
</comment>
<evidence type="ECO:0000256" key="3">
    <source>
        <dbReference type="ARBA" id="ARBA00004754"/>
    </source>
</evidence>
<evidence type="ECO:0000259" key="9">
    <source>
        <dbReference type="Pfam" id="PF09349"/>
    </source>
</evidence>
<dbReference type="InterPro" id="IPR014306">
    <property type="entry name" value="Hydroxyisourate_hydrolase"/>
</dbReference>
<organism evidence="10 11">
    <name type="scientific">Streptomyces gamaensis</name>
    <dbReference type="NCBI Taxonomy" id="1763542"/>
    <lineage>
        <taxon>Bacteria</taxon>
        <taxon>Bacillati</taxon>
        <taxon>Actinomycetota</taxon>
        <taxon>Actinomycetes</taxon>
        <taxon>Kitasatosporales</taxon>
        <taxon>Streptomycetaceae</taxon>
        <taxon>Streptomyces</taxon>
    </lineage>
</organism>
<keyword evidence="6" id="KW-0378">Hydrolase</keyword>
<dbReference type="EC" id="4.1.1.97" evidence="10"/>
<dbReference type="EMBL" id="JBHSPB010000002">
    <property type="protein sequence ID" value="MFC5719165.1"/>
    <property type="molecule type" value="Genomic_DNA"/>
</dbReference>
<dbReference type="NCBIfam" id="TIGR02962">
    <property type="entry name" value="hdxy_isourate"/>
    <property type="match status" value="1"/>
</dbReference>
<dbReference type="InterPro" id="IPR036778">
    <property type="entry name" value="OHCU_decarboxylase_sf"/>
</dbReference>
<dbReference type="NCBIfam" id="TIGR03180">
    <property type="entry name" value="UraD_2"/>
    <property type="match status" value="1"/>
</dbReference>
<dbReference type="InterPro" id="IPR000895">
    <property type="entry name" value="Transthyretin/HIU_hydrolase"/>
</dbReference>
<evidence type="ECO:0000256" key="1">
    <source>
        <dbReference type="ARBA" id="ARBA00001043"/>
    </source>
</evidence>
<evidence type="ECO:0000259" key="8">
    <source>
        <dbReference type="Pfam" id="PF00576"/>
    </source>
</evidence>
<dbReference type="InterPro" id="IPR018020">
    <property type="entry name" value="OHCU_decarboxylase"/>
</dbReference>
<name>A0ABW0YRJ2_9ACTN</name>
<dbReference type="GO" id="GO:0051997">
    <property type="term" value="F:2-oxo-4-hydroxy-4-carboxy-5-ureidoimidazoline decarboxylase activity"/>
    <property type="evidence" value="ECO:0007669"/>
    <property type="project" value="UniProtKB-EC"/>
</dbReference>
<comment type="catalytic activity">
    <reaction evidence="1">
        <text>5-hydroxyisourate + H2O = 5-hydroxy-2-oxo-4-ureido-2,5-dihydro-1H-imidazole-5-carboxylate + H(+)</text>
        <dbReference type="Rhea" id="RHEA:23736"/>
        <dbReference type="ChEBI" id="CHEBI:15377"/>
        <dbReference type="ChEBI" id="CHEBI:15378"/>
        <dbReference type="ChEBI" id="CHEBI:18072"/>
        <dbReference type="ChEBI" id="CHEBI:58639"/>
        <dbReference type="EC" id="3.5.2.17"/>
    </reaction>
</comment>
<evidence type="ECO:0000256" key="5">
    <source>
        <dbReference type="ARBA" id="ARBA00022793"/>
    </source>
</evidence>
<comment type="pathway">
    <text evidence="3">Purine metabolism; urate degradation; (S)-allantoin from urate: step 3/3.</text>
</comment>
<dbReference type="NCBIfam" id="NF010372">
    <property type="entry name" value="PRK13798.1"/>
    <property type="match status" value="1"/>
</dbReference>
<dbReference type="Pfam" id="PF00576">
    <property type="entry name" value="Transthyretin"/>
    <property type="match status" value="1"/>
</dbReference>
<keyword evidence="7 10" id="KW-0456">Lyase</keyword>
<dbReference type="InterPro" id="IPR023416">
    <property type="entry name" value="Transthyretin/HIU_hydrolase_d"/>
</dbReference>
<evidence type="ECO:0000256" key="6">
    <source>
        <dbReference type="ARBA" id="ARBA00022801"/>
    </source>
</evidence>
<keyword evidence="5" id="KW-0210">Decarboxylase</keyword>
<dbReference type="Gene3D" id="1.10.3330.10">
    <property type="entry name" value="Oxo-4-hydroxy-4-carboxy-5-ureidoimidazoline decarboxylase"/>
    <property type="match status" value="1"/>
</dbReference>
<keyword evidence="11" id="KW-1185">Reference proteome</keyword>
<gene>
    <name evidence="10" type="primary">uraD</name>
    <name evidence="10" type="ORF">ACFP1Z_03065</name>
</gene>
<dbReference type="Pfam" id="PF09349">
    <property type="entry name" value="OHCU_decarbox"/>
    <property type="match status" value="1"/>
</dbReference>
<feature type="domain" description="Oxo-4-hydroxy-4-carboxy-5-ureidoimidazoline decarboxylase" evidence="9">
    <location>
        <begin position="17"/>
        <end position="165"/>
    </location>
</feature>
<dbReference type="InterPro" id="IPR017595">
    <property type="entry name" value="OHCU_decarboxylase-2"/>
</dbReference>
<reference evidence="11" key="1">
    <citation type="journal article" date="2019" name="Int. J. Syst. Evol. Microbiol.">
        <title>The Global Catalogue of Microorganisms (GCM) 10K type strain sequencing project: providing services to taxonomists for standard genome sequencing and annotation.</title>
        <authorList>
            <consortium name="The Broad Institute Genomics Platform"/>
            <consortium name="The Broad Institute Genome Sequencing Center for Infectious Disease"/>
            <person name="Wu L."/>
            <person name="Ma J."/>
        </authorList>
    </citation>
    <scope>NUCLEOTIDE SEQUENCE [LARGE SCALE GENOMIC DNA]</scope>
    <source>
        <strain evidence="11">CGMCC 4.7304</strain>
    </source>
</reference>
<proteinExistence type="predicted"/>
<comment type="caution">
    <text evidence="10">The sequence shown here is derived from an EMBL/GenBank/DDBJ whole genome shotgun (WGS) entry which is preliminary data.</text>
</comment>